<evidence type="ECO:0000313" key="2">
    <source>
        <dbReference type="Proteomes" id="UP000735302"/>
    </source>
</evidence>
<dbReference type="Proteomes" id="UP000735302">
    <property type="component" value="Unassembled WGS sequence"/>
</dbReference>
<sequence length="189" mass="20462">MHWPRYSNLQRHTTWIETAWQGRSGSGRDCLCRLTKGQLELGLHTGDGHQDVQAHEKSQNFALCSPCFHVRESGGSSGRAVGYQVRDPEFESQSGPSQFIIAPPCLPSTKWEAKSLLRPGDAFRPCTDAASTVQAAGTVASELVMQAAGCANGTVASKLAMQSAGSVRMAQWRVNSLCSLQVCEWHSGK</sequence>
<name>A0AAV3YL28_9GAST</name>
<gene>
    <name evidence="1" type="ORF">PoB_000995000</name>
</gene>
<reference evidence="1 2" key="1">
    <citation type="journal article" date="2021" name="Elife">
        <title>Chloroplast acquisition without the gene transfer in kleptoplastic sea slugs, Plakobranchus ocellatus.</title>
        <authorList>
            <person name="Maeda T."/>
            <person name="Takahashi S."/>
            <person name="Yoshida T."/>
            <person name="Shimamura S."/>
            <person name="Takaki Y."/>
            <person name="Nagai Y."/>
            <person name="Toyoda A."/>
            <person name="Suzuki Y."/>
            <person name="Arimoto A."/>
            <person name="Ishii H."/>
            <person name="Satoh N."/>
            <person name="Nishiyama T."/>
            <person name="Hasebe M."/>
            <person name="Maruyama T."/>
            <person name="Minagawa J."/>
            <person name="Obokata J."/>
            <person name="Shigenobu S."/>
        </authorList>
    </citation>
    <scope>NUCLEOTIDE SEQUENCE [LARGE SCALE GENOMIC DNA]</scope>
</reference>
<accession>A0AAV3YL28</accession>
<protein>
    <submittedName>
        <fullName evidence="1">Uncharacterized protein</fullName>
    </submittedName>
</protein>
<comment type="caution">
    <text evidence="1">The sequence shown here is derived from an EMBL/GenBank/DDBJ whole genome shotgun (WGS) entry which is preliminary data.</text>
</comment>
<dbReference type="AlphaFoldDB" id="A0AAV3YL28"/>
<keyword evidence="2" id="KW-1185">Reference proteome</keyword>
<evidence type="ECO:0000313" key="1">
    <source>
        <dbReference type="EMBL" id="GFN83444.1"/>
    </source>
</evidence>
<proteinExistence type="predicted"/>
<dbReference type="EMBL" id="BLXT01001203">
    <property type="protein sequence ID" value="GFN83444.1"/>
    <property type="molecule type" value="Genomic_DNA"/>
</dbReference>
<organism evidence="1 2">
    <name type="scientific">Plakobranchus ocellatus</name>
    <dbReference type="NCBI Taxonomy" id="259542"/>
    <lineage>
        <taxon>Eukaryota</taxon>
        <taxon>Metazoa</taxon>
        <taxon>Spiralia</taxon>
        <taxon>Lophotrochozoa</taxon>
        <taxon>Mollusca</taxon>
        <taxon>Gastropoda</taxon>
        <taxon>Heterobranchia</taxon>
        <taxon>Euthyneura</taxon>
        <taxon>Panpulmonata</taxon>
        <taxon>Sacoglossa</taxon>
        <taxon>Placobranchoidea</taxon>
        <taxon>Plakobranchidae</taxon>
        <taxon>Plakobranchus</taxon>
    </lineage>
</organism>